<dbReference type="EMBL" id="CAJNIZ010011490">
    <property type="protein sequence ID" value="CAE7320140.1"/>
    <property type="molecule type" value="Genomic_DNA"/>
</dbReference>
<keyword evidence="3" id="KW-1185">Reference proteome</keyword>
<sequence length="60" mass="6522">RTWWRNRIASASFSVLCLSSSCSGAPTSSRPSTTARSTLGRGVYPLVQPLGSWLQLHRSS</sequence>
<dbReference type="Proteomes" id="UP000649617">
    <property type="component" value="Unassembled WGS sequence"/>
</dbReference>
<reference evidence="2" key="1">
    <citation type="submission" date="2021-02" db="EMBL/GenBank/DDBJ databases">
        <authorList>
            <person name="Dougan E. K."/>
            <person name="Rhodes N."/>
            <person name="Thang M."/>
            <person name="Chan C."/>
        </authorList>
    </citation>
    <scope>NUCLEOTIDE SEQUENCE</scope>
</reference>
<proteinExistence type="predicted"/>
<feature type="non-terminal residue" evidence="2">
    <location>
        <position position="60"/>
    </location>
</feature>
<feature type="non-terminal residue" evidence="2">
    <location>
        <position position="1"/>
    </location>
</feature>
<keyword evidence="1" id="KW-0732">Signal</keyword>
<comment type="caution">
    <text evidence="2">The sequence shown here is derived from an EMBL/GenBank/DDBJ whole genome shotgun (WGS) entry which is preliminary data.</text>
</comment>
<organism evidence="2 3">
    <name type="scientific">Symbiodinium pilosum</name>
    <name type="common">Dinoflagellate</name>
    <dbReference type="NCBI Taxonomy" id="2952"/>
    <lineage>
        <taxon>Eukaryota</taxon>
        <taxon>Sar</taxon>
        <taxon>Alveolata</taxon>
        <taxon>Dinophyceae</taxon>
        <taxon>Suessiales</taxon>
        <taxon>Symbiodiniaceae</taxon>
        <taxon>Symbiodinium</taxon>
    </lineage>
</organism>
<accession>A0A812NJP4</accession>
<evidence type="ECO:0000313" key="3">
    <source>
        <dbReference type="Proteomes" id="UP000649617"/>
    </source>
</evidence>
<name>A0A812NJP4_SYMPI</name>
<evidence type="ECO:0000313" key="2">
    <source>
        <dbReference type="EMBL" id="CAE7320140.1"/>
    </source>
</evidence>
<feature type="chain" id="PRO_5032343130" evidence="1">
    <location>
        <begin position="25"/>
        <end position="60"/>
    </location>
</feature>
<dbReference type="AlphaFoldDB" id="A0A812NJP4"/>
<evidence type="ECO:0000256" key="1">
    <source>
        <dbReference type="SAM" id="SignalP"/>
    </source>
</evidence>
<protein>
    <submittedName>
        <fullName evidence="2">Uncharacterized protein</fullName>
    </submittedName>
</protein>
<feature type="signal peptide" evidence="1">
    <location>
        <begin position="1"/>
        <end position="24"/>
    </location>
</feature>
<gene>
    <name evidence="2" type="ORF">SPIL2461_LOCUS7382</name>
</gene>